<accession>A0A8J2PIZ4</accession>
<proteinExistence type="inferred from homology"/>
<evidence type="ECO:0000256" key="9">
    <source>
        <dbReference type="ARBA" id="ARBA00023002"/>
    </source>
</evidence>
<dbReference type="PANTHER" id="PTHR24291:SF189">
    <property type="entry name" value="CYTOCHROME P450 4C3-RELATED"/>
    <property type="match status" value="1"/>
</dbReference>
<comment type="similarity">
    <text evidence="4">Belongs to the cytochrome P450 family.</text>
</comment>
<dbReference type="Pfam" id="PF00067">
    <property type="entry name" value="p450"/>
    <property type="match status" value="1"/>
</dbReference>
<keyword evidence="13" id="KW-1185">Reference proteome</keyword>
<comment type="caution">
    <text evidence="12">The sequence shown here is derived from an EMBL/GenBank/DDBJ whole genome shotgun (WGS) entry which is preliminary data.</text>
</comment>
<dbReference type="EMBL" id="CAJVCH010564310">
    <property type="protein sequence ID" value="CAG7832288.1"/>
    <property type="molecule type" value="Genomic_DNA"/>
</dbReference>
<comment type="cofactor">
    <cofactor evidence="1">
        <name>heme</name>
        <dbReference type="ChEBI" id="CHEBI:30413"/>
    </cofactor>
</comment>
<evidence type="ECO:0000256" key="1">
    <source>
        <dbReference type="ARBA" id="ARBA00001971"/>
    </source>
</evidence>
<dbReference type="PANTHER" id="PTHR24291">
    <property type="entry name" value="CYTOCHROME P450 FAMILY 4"/>
    <property type="match status" value="1"/>
</dbReference>
<dbReference type="InterPro" id="IPR050196">
    <property type="entry name" value="Cytochrome_P450_Monoox"/>
</dbReference>
<dbReference type="GO" id="GO:0004497">
    <property type="term" value="F:monooxygenase activity"/>
    <property type="evidence" value="ECO:0007669"/>
    <property type="project" value="InterPro"/>
</dbReference>
<dbReference type="InterPro" id="IPR001128">
    <property type="entry name" value="Cyt_P450"/>
</dbReference>
<keyword evidence="7" id="KW-0256">Endoplasmic reticulum</keyword>
<evidence type="ECO:0000256" key="8">
    <source>
        <dbReference type="ARBA" id="ARBA00022848"/>
    </source>
</evidence>
<dbReference type="GO" id="GO:0020037">
    <property type="term" value="F:heme binding"/>
    <property type="evidence" value="ECO:0007669"/>
    <property type="project" value="InterPro"/>
</dbReference>
<dbReference type="GO" id="GO:0016705">
    <property type="term" value="F:oxidoreductase activity, acting on paired donors, with incorporation or reduction of molecular oxygen"/>
    <property type="evidence" value="ECO:0007669"/>
    <property type="project" value="InterPro"/>
</dbReference>
<evidence type="ECO:0000256" key="11">
    <source>
        <dbReference type="ARBA" id="ARBA00023136"/>
    </source>
</evidence>
<evidence type="ECO:0000256" key="6">
    <source>
        <dbReference type="ARBA" id="ARBA00022723"/>
    </source>
</evidence>
<reference evidence="12" key="1">
    <citation type="submission" date="2021-06" db="EMBL/GenBank/DDBJ databases">
        <authorList>
            <person name="Hodson N. C."/>
            <person name="Mongue J. A."/>
            <person name="Jaron S. K."/>
        </authorList>
    </citation>
    <scope>NUCLEOTIDE SEQUENCE</scope>
</reference>
<evidence type="ECO:0000256" key="7">
    <source>
        <dbReference type="ARBA" id="ARBA00022824"/>
    </source>
</evidence>
<keyword evidence="9" id="KW-0560">Oxidoreductase</keyword>
<keyword evidence="5" id="KW-0349">Heme</keyword>
<protein>
    <recommendedName>
        <fullName evidence="14">Cytochrome P450</fullName>
    </recommendedName>
</protein>
<sequence>GITYNLFWSWLGDGLLTSKGSKWQHRRKMLTPAFHFKILENFVVIFNEQSNVLVKVLADEFKNAQENDICPPITRCALDIIS</sequence>
<comment type="subcellular location">
    <subcellularLocation>
        <location evidence="3">Endoplasmic reticulum membrane</location>
    </subcellularLocation>
    <subcellularLocation>
        <location evidence="2">Microsome membrane</location>
    </subcellularLocation>
</comment>
<feature type="non-terminal residue" evidence="12">
    <location>
        <position position="82"/>
    </location>
</feature>
<organism evidence="12 13">
    <name type="scientific">Allacma fusca</name>
    <dbReference type="NCBI Taxonomy" id="39272"/>
    <lineage>
        <taxon>Eukaryota</taxon>
        <taxon>Metazoa</taxon>
        <taxon>Ecdysozoa</taxon>
        <taxon>Arthropoda</taxon>
        <taxon>Hexapoda</taxon>
        <taxon>Collembola</taxon>
        <taxon>Symphypleona</taxon>
        <taxon>Sminthuridae</taxon>
        <taxon>Allacma</taxon>
    </lineage>
</organism>
<keyword evidence="10" id="KW-0408">Iron</keyword>
<evidence type="ECO:0000256" key="2">
    <source>
        <dbReference type="ARBA" id="ARBA00004524"/>
    </source>
</evidence>
<evidence type="ECO:0000313" key="13">
    <source>
        <dbReference type="Proteomes" id="UP000708208"/>
    </source>
</evidence>
<dbReference type="AlphaFoldDB" id="A0A8J2PIZ4"/>
<dbReference type="GO" id="GO:0005506">
    <property type="term" value="F:iron ion binding"/>
    <property type="evidence" value="ECO:0007669"/>
    <property type="project" value="InterPro"/>
</dbReference>
<evidence type="ECO:0000256" key="10">
    <source>
        <dbReference type="ARBA" id="ARBA00023004"/>
    </source>
</evidence>
<gene>
    <name evidence="12" type="ORF">AFUS01_LOCUS41976</name>
</gene>
<evidence type="ECO:0000256" key="3">
    <source>
        <dbReference type="ARBA" id="ARBA00004586"/>
    </source>
</evidence>
<name>A0A8J2PIZ4_9HEXA</name>
<dbReference type="GO" id="GO:0005789">
    <property type="term" value="C:endoplasmic reticulum membrane"/>
    <property type="evidence" value="ECO:0007669"/>
    <property type="project" value="UniProtKB-SubCell"/>
</dbReference>
<keyword evidence="11" id="KW-0472">Membrane</keyword>
<evidence type="ECO:0000313" key="12">
    <source>
        <dbReference type="EMBL" id="CAG7832288.1"/>
    </source>
</evidence>
<feature type="non-terminal residue" evidence="12">
    <location>
        <position position="1"/>
    </location>
</feature>
<evidence type="ECO:0000256" key="5">
    <source>
        <dbReference type="ARBA" id="ARBA00022617"/>
    </source>
</evidence>
<dbReference type="Proteomes" id="UP000708208">
    <property type="component" value="Unassembled WGS sequence"/>
</dbReference>
<evidence type="ECO:0008006" key="14">
    <source>
        <dbReference type="Google" id="ProtNLM"/>
    </source>
</evidence>
<evidence type="ECO:0000256" key="4">
    <source>
        <dbReference type="ARBA" id="ARBA00010617"/>
    </source>
</evidence>
<keyword evidence="8" id="KW-0492">Microsome</keyword>
<keyword evidence="6" id="KW-0479">Metal-binding</keyword>
<dbReference type="OrthoDB" id="1470350at2759"/>